<dbReference type="EMBL" id="BAABME010013761">
    <property type="protein sequence ID" value="GAA0186505.1"/>
    <property type="molecule type" value="Genomic_DNA"/>
</dbReference>
<feature type="domain" description="SANTA" evidence="2">
    <location>
        <begin position="36"/>
        <end position="136"/>
    </location>
</feature>
<dbReference type="PANTHER" id="PTHR35311">
    <property type="entry name" value="KINETOCHORE-ASSOCIATED PROTEIN KNL-2 HOMOLOG"/>
    <property type="match status" value="1"/>
</dbReference>
<dbReference type="InterPro" id="IPR015216">
    <property type="entry name" value="SANTA"/>
</dbReference>
<gene>
    <name evidence="3" type="ORF">LIER_33793</name>
</gene>
<accession>A0AAV3S065</accession>
<dbReference type="Proteomes" id="UP001454036">
    <property type="component" value="Unassembled WGS sequence"/>
</dbReference>
<evidence type="ECO:0000256" key="1">
    <source>
        <dbReference type="SAM" id="MobiDB-lite"/>
    </source>
</evidence>
<proteinExistence type="predicted"/>
<feature type="compositionally biased region" description="Basic and acidic residues" evidence="1">
    <location>
        <begin position="396"/>
        <end position="408"/>
    </location>
</feature>
<evidence type="ECO:0000259" key="2">
    <source>
        <dbReference type="Pfam" id="PF09133"/>
    </source>
</evidence>
<dbReference type="PANTHER" id="PTHR35311:SF1">
    <property type="entry name" value="PROTEIN EMBRYO DEFECTIVE 1674"/>
    <property type="match status" value="1"/>
</dbReference>
<feature type="region of interest" description="Disordered" evidence="1">
    <location>
        <begin position="394"/>
        <end position="454"/>
    </location>
</feature>
<feature type="compositionally biased region" description="Basic and acidic residues" evidence="1">
    <location>
        <begin position="573"/>
        <end position="585"/>
    </location>
</feature>
<protein>
    <recommendedName>
        <fullName evidence="2">SANTA domain-containing protein</fullName>
    </recommendedName>
</protein>
<feature type="compositionally biased region" description="Basic residues" evidence="1">
    <location>
        <begin position="409"/>
        <end position="425"/>
    </location>
</feature>
<dbReference type="Pfam" id="PF09133">
    <property type="entry name" value="SANTA"/>
    <property type="match status" value="1"/>
</dbReference>
<sequence>MGTPTPVRNFFMRNMPCVSRTPGSATPIIRSLPKEVYLHEWWLVRAGKNLHVSGFSSRGVALQRGNALSNGARKQLKEIFHSAPISKRHGTVTVETVDGITISIFGFINKFRTLENGFSMEVCDKFLLGFPYNWEEFASASDVSPSEANPQLSKTQSSSNYNLAVAFQDLPAVAIQDLLMCIPEDSKSSMLNIVVENIRKSYAVSSSAVEKMSDCLKAPGNSCTGGKTTDCLKEDASQGMNDSFTRENQTWNTANIVELEHTDIDVVPDPTSSVLRRVEISQNPEDGITMAGAGVRGNMDTASEKCLEGSCVDSHAGITMAGAGVKENMNTASEHCLEFSCVDSRPSQAKSKTISDEGHTGSLAFGFKARKNEITESEGNNKFHFVDYVVPRSCSKSKDNDGKEEVRRCRPPKKQKGRPLQKQRGRNPENDMSNVRVTRSMKRQRKSSLENTSAMPEVVTSAVVLETPRKQSHTVNMQRESFLQNTLATTNEVTAAVVLETPKNFFFLRDTSATTNGVTAAVVSDTPKKKTFLQETSAMTNGVTAAVVLGTPKKQSRALPARCQSPSTSKLSKQQDKTKKVDKSQKMLSTLRRSIRIQNQKCYADLP</sequence>
<dbReference type="InterPro" id="IPR053090">
    <property type="entry name" value="Centromere_KNL-2_homolog"/>
</dbReference>
<reference evidence="3 4" key="1">
    <citation type="submission" date="2024-01" db="EMBL/GenBank/DDBJ databases">
        <title>The complete chloroplast genome sequence of Lithospermum erythrorhizon: insights into the phylogenetic relationship among Boraginaceae species and the maternal lineages of purple gromwells.</title>
        <authorList>
            <person name="Okada T."/>
            <person name="Watanabe K."/>
        </authorList>
    </citation>
    <scope>NUCLEOTIDE SEQUENCE [LARGE SCALE GENOMIC DNA]</scope>
</reference>
<evidence type="ECO:0000313" key="4">
    <source>
        <dbReference type="Proteomes" id="UP001454036"/>
    </source>
</evidence>
<comment type="caution">
    <text evidence="3">The sequence shown here is derived from an EMBL/GenBank/DDBJ whole genome shotgun (WGS) entry which is preliminary data.</text>
</comment>
<organism evidence="3 4">
    <name type="scientific">Lithospermum erythrorhizon</name>
    <name type="common">Purple gromwell</name>
    <name type="synonym">Lithospermum officinale var. erythrorhizon</name>
    <dbReference type="NCBI Taxonomy" id="34254"/>
    <lineage>
        <taxon>Eukaryota</taxon>
        <taxon>Viridiplantae</taxon>
        <taxon>Streptophyta</taxon>
        <taxon>Embryophyta</taxon>
        <taxon>Tracheophyta</taxon>
        <taxon>Spermatophyta</taxon>
        <taxon>Magnoliopsida</taxon>
        <taxon>eudicotyledons</taxon>
        <taxon>Gunneridae</taxon>
        <taxon>Pentapetalae</taxon>
        <taxon>asterids</taxon>
        <taxon>lamiids</taxon>
        <taxon>Boraginales</taxon>
        <taxon>Boraginaceae</taxon>
        <taxon>Boraginoideae</taxon>
        <taxon>Lithospermeae</taxon>
        <taxon>Lithospermum</taxon>
    </lineage>
</organism>
<evidence type="ECO:0000313" key="3">
    <source>
        <dbReference type="EMBL" id="GAA0186505.1"/>
    </source>
</evidence>
<feature type="region of interest" description="Disordered" evidence="1">
    <location>
        <begin position="555"/>
        <end position="587"/>
    </location>
</feature>
<keyword evidence="4" id="KW-1185">Reference proteome</keyword>
<dbReference type="AlphaFoldDB" id="A0AAV3S065"/>
<name>A0AAV3S065_LITER</name>